<organism evidence="2 3">
    <name type="scientific">Xylophilus rhododendri</name>
    <dbReference type="NCBI Taxonomy" id="2697032"/>
    <lineage>
        <taxon>Bacteria</taxon>
        <taxon>Pseudomonadati</taxon>
        <taxon>Pseudomonadota</taxon>
        <taxon>Betaproteobacteria</taxon>
        <taxon>Burkholderiales</taxon>
        <taxon>Xylophilus</taxon>
    </lineage>
</organism>
<dbReference type="AlphaFoldDB" id="A0A857J3G6"/>
<feature type="compositionally biased region" description="Basic and acidic residues" evidence="1">
    <location>
        <begin position="53"/>
        <end position="63"/>
    </location>
</feature>
<name>A0A857J3G6_9BURK</name>
<dbReference type="EMBL" id="CP047650">
    <property type="protein sequence ID" value="QHI97602.1"/>
    <property type="molecule type" value="Genomic_DNA"/>
</dbReference>
<evidence type="ECO:0000256" key="1">
    <source>
        <dbReference type="SAM" id="MobiDB-lite"/>
    </source>
</evidence>
<proteinExistence type="predicted"/>
<keyword evidence="3" id="KW-1185">Reference proteome</keyword>
<protein>
    <submittedName>
        <fullName evidence="2">Uncharacterized protein</fullName>
    </submittedName>
</protein>
<sequence>MSEPRQPANTQNPTEEAVRAGEVTGGNRGKLSGRDDDQRRAVAQENPLTEGSRQGRERYKQSLDSELPSDADKAV</sequence>
<dbReference type="RefSeq" id="WP_160551120.1">
    <property type="nucleotide sequence ID" value="NZ_CP047650.1"/>
</dbReference>
<evidence type="ECO:0000313" key="3">
    <source>
        <dbReference type="Proteomes" id="UP000464787"/>
    </source>
</evidence>
<gene>
    <name evidence="2" type="ORF">GT347_06130</name>
</gene>
<dbReference type="KEGG" id="xyk:GT347_06130"/>
<evidence type="ECO:0000313" key="2">
    <source>
        <dbReference type="EMBL" id="QHI97602.1"/>
    </source>
</evidence>
<feature type="compositionally biased region" description="Basic and acidic residues" evidence="1">
    <location>
        <begin position="32"/>
        <end position="42"/>
    </location>
</feature>
<reference evidence="2 3" key="1">
    <citation type="submission" date="2020-01" db="EMBL/GenBank/DDBJ databases">
        <title>Genome sequencing of strain KACC 21265.</title>
        <authorList>
            <person name="Heo J."/>
            <person name="Kim S.-J."/>
            <person name="Kim J.-S."/>
            <person name="Hong S.-B."/>
            <person name="Kwon S.-W."/>
        </authorList>
    </citation>
    <scope>NUCLEOTIDE SEQUENCE [LARGE SCALE GENOMIC DNA]</scope>
    <source>
        <strain evidence="2 3">KACC 21265</strain>
    </source>
</reference>
<dbReference type="Proteomes" id="UP000464787">
    <property type="component" value="Chromosome"/>
</dbReference>
<feature type="region of interest" description="Disordered" evidence="1">
    <location>
        <begin position="1"/>
        <end position="75"/>
    </location>
</feature>
<accession>A0A857J3G6</accession>